<keyword evidence="3" id="KW-1185">Reference proteome</keyword>
<protein>
    <recommendedName>
        <fullName evidence="4">S-adenosyl methyltransferase</fullName>
    </recommendedName>
</protein>
<dbReference type="Pfam" id="PF04672">
    <property type="entry name" value="Methyltransf_19"/>
    <property type="match status" value="1"/>
</dbReference>
<dbReference type="InterPro" id="IPR029063">
    <property type="entry name" value="SAM-dependent_MTases_sf"/>
</dbReference>
<dbReference type="RefSeq" id="WP_111169765.1">
    <property type="nucleotide sequence ID" value="NZ_POUA01000217.1"/>
</dbReference>
<proteinExistence type="predicted"/>
<dbReference type="EMBL" id="POUA01000217">
    <property type="protein sequence ID" value="PZG38232.1"/>
    <property type="molecule type" value="Genomic_DNA"/>
</dbReference>
<accession>A0A2W2FRM2</accession>
<evidence type="ECO:0008006" key="4">
    <source>
        <dbReference type="Google" id="ProtNLM"/>
    </source>
</evidence>
<feature type="region of interest" description="Disordered" evidence="1">
    <location>
        <begin position="238"/>
        <end position="262"/>
    </location>
</feature>
<dbReference type="PIRSF" id="PIRSF017393">
    <property type="entry name" value="MTase_SAV2177"/>
    <property type="match status" value="1"/>
</dbReference>
<dbReference type="SUPFAM" id="SSF53335">
    <property type="entry name" value="S-adenosyl-L-methionine-dependent methyltransferases"/>
    <property type="match status" value="1"/>
</dbReference>
<dbReference type="AlphaFoldDB" id="A0A2W2FRM2"/>
<reference evidence="2 3" key="1">
    <citation type="submission" date="2018-01" db="EMBL/GenBank/DDBJ databases">
        <title>Draft genome sequence of Sphaerisporangium sp. 7K107.</title>
        <authorList>
            <person name="Sahin N."/>
            <person name="Saygin H."/>
            <person name="Ay H."/>
        </authorList>
    </citation>
    <scope>NUCLEOTIDE SEQUENCE [LARGE SCALE GENOMIC DNA]</scope>
    <source>
        <strain evidence="2 3">7K107</strain>
    </source>
</reference>
<dbReference type="InterPro" id="IPR006764">
    <property type="entry name" value="SAM_dep_MeTrfase_SAV2177_type"/>
</dbReference>
<organism evidence="2 3">
    <name type="scientific">Spongiactinospora gelatinilytica</name>
    <dbReference type="NCBI Taxonomy" id="2666298"/>
    <lineage>
        <taxon>Bacteria</taxon>
        <taxon>Bacillati</taxon>
        <taxon>Actinomycetota</taxon>
        <taxon>Actinomycetes</taxon>
        <taxon>Streptosporangiales</taxon>
        <taxon>Streptosporangiaceae</taxon>
        <taxon>Spongiactinospora</taxon>
    </lineage>
</organism>
<dbReference type="Gene3D" id="3.40.50.150">
    <property type="entry name" value="Vaccinia Virus protein VP39"/>
    <property type="match status" value="1"/>
</dbReference>
<evidence type="ECO:0000256" key="1">
    <source>
        <dbReference type="SAM" id="MobiDB-lite"/>
    </source>
</evidence>
<sequence length="262" mass="27665">MTEAPDDGHQASAARIYNALLGGDTNFAADRAAAALLESKYPTVRQAAVANRAFGLRAVRHAAEAGVDQFLDIGCGLPLAPNTHEVARRSRPAARVVYVDNDPHVIANGNESLRGEGMATVPGDLRDPAAVLDHPQVRDLLDFGRPVAILAVAVMHFIGRDDDPLRIVATLRDACAPGSWFVLTHACTDTMPADEVTTGTSVYRRTATPVTARTRQEIEKLFTGFELLPPGLVSPALWRPEPGAADGPAPTESLAGAGVLAP</sequence>
<gene>
    <name evidence="2" type="ORF">C1I98_24415</name>
</gene>
<evidence type="ECO:0000313" key="3">
    <source>
        <dbReference type="Proteomes" id="UP000248544"/>
    </source>
</evidence>
<name>A0A2W2FRM2_9ACTN</name>
<evidence type="ECO:0000313" key="2">
    <source>
        <dbReference type="EMBL" id="PZG38232.1"/>
    </source>
</evidence>
<comment type="caution">
    <text evidence="2">The sequence shown here is derived from an EMBL/GenBank/DDBJ whole genome shotgun (WGS) entry which is preliminary data.</text>
</comment>
<dbReference type="Proteomes" id="UP000248544">
    <property type="component" value="Unassembled WGS sequence"/>
</dbReference>
<dbReference type="CDD" id="cd02440">
    <property type="entry name" value="AdoMet_MTases"/>
    <property type="match status" value="1"/>
</dbReference>